<evidence type="ECO:0000313" key="3">
    <source>
        <dbReference type="Proteomes" id="UP000503011"/>
    </source>
</evidence>
<keyword evidence="3" id="KW-1185">Reference proteome</keyword>
<feature type="compositionally biased region" description="Basic and acidic residues" evidence="1">
    <location>
        <begin position="91"/>
        <end position="102"/>
    </location>
</feature>
<organism evidence="2 3">
    <name type="scientific">Phytohabitans suffuscus</name>
    <dbReference type="NCBI Taxonomy" id="624315"/>
    <lineage>
        <taxon>Bacteria</taxon>
        <taxon>Bacillati</taxon>
        <taxon>Actinomycetota</taxon>
        <taxon>Actinomycetes</taxon>
        <taxon>Micromonosporales</taxon>
        <taxon>Micromonosporaceae</taxon>
    </lineage>
</organism>
<dbReference type="AlphaFoldDB" id="A0A6F8Z0V0"/>
<dbReference type="EMBL" id="AP022871">
    <property type="protein sequence ID" value="BCB92017.1"/>
    <property type="molecule type" value="Genomic_DNA"/>
</dbReference>
<gene>
    <name evidence="2" type="ORF">Psuf_093300</name>
</gene>
<reference evidence="2 3" key="2">
    <citation type="submission" date="2020-03" db="EMBL/GenBank/DDBJ databases">
        <authorList>
            <person name="Ichikawa N."/>
            <person name="Kimura A."/>
            <person name="Kitahashi Y."/>
            <person name="Uohara A."/>
        </authorList>
    </citation>
    <scope>NUCLEOTIDE SEQUENCE [LARGE SCALE GENOMIC DNA]</scope>
    <source>
        <strain evidence="2 3">NBRC 105367</strain>
    </source>
</reference>
<accession>A0A6F8Z0V0</accession>
<evidence type="ECO:0000313" key="2">
    <source>
        <dbReference type="EMBL" id="BCB92017.1"/>
    </source>
</evidence>
<feature type="region of interest" description="Disordered" evidence="1">
    <location>
        <begin position="90"/>
        <end position="110"/>
    </location>
</feature>
<sequence>MAQGQIELDRCGAVLAANTGLVAVGLVGQVGGAQVAVAPPRMDELSAGRVDRGGPHDRLPVLVGHSASSGVDAQVSGAAPCPGLKHLSNRHSMELLRPHEVRGGGGVRIQ</sequence>
<name>A0A6F8Z0V0_9ACTN</name>
<dbReference type="KEGG" id="psuu:Psuf_093300"/>
<protein>
    <submittedName>
        <fullName evidence="2">Uncharacterized protein</fullName>
    </submittedName>
</protein>
<proteinExistence type="predicted"/>
<dbReference type="Proteomes" id="UP000503011">
    <property type="component" value="Chromosome"/>
</dbReference>
<reference evidence="2 3" key="1">
    <citation type="submission" date="2020-03" db="EMBL/GenBank/DDBJ databases">
        <title>Whole genome shotgun sequence of Phytohabitans suffuscus NBRC 105367.</title>
        <authorList>
            <person name="Komaki H."/>
            <person name="Tamura T."/>
        </authorList>
    </citation>
    <scope>NUCLEOTIDE SEQUENCE [LARGE SCALE GENOMIC DNA]</scope>
    <source>
        <strain evidence="2 3">NBRC 105367</strain>
    </source>
</reference>
<evidence type="ECO:0000256" key="1">
    <source>
        <dbReference type="SAM" id="MobiDB-lite"/>
    </source>
</evidence>